<organism evidence="8 9">
    <name type="scientific">Cyanidioschyzon merolae (strain NIES-3377 / 10D)</name>
    <name type="common">Unicellular red alga</name>
    <dbReference type="NCBI Taxonomy" id="280699"/>
    <lineage>
        <taxon>Eukaryota</taxon>
        <taxon>Rhodophyta</taxon>
        <taxon>Bangiophyceae</taxon>
        <taxon>Cyanidiales</taxon>
        <taxon>Cyanidiaceae</taxon>
        <taxon>Cyanidioschyzon</taxon>
    </lineage>
</organism>
<feature type="compositionally biased region" description="Polar residues" evidence="5">
    <location>
        <begin position="76"/>
        <end position="99"/>
    </location>
</feature>
<dbReference type="SUPFAM" id="SSF52540">
    <property type="entry name" value="P-loop containing nucleoside triphosphate hydrolases"/>
    <property type="match status" value="1"/>
</dbReference>
<keyword evidence="8" id="KW-0645">Protease</keyword>
<dbReference type="InterPro" id="IPR027417">
    <property type="entry name" value="P-loop_NTPase"/>
</dbReference>
<dbReference type="eggNOG" id="KOG0745">
    <property type="taxonomic scope" value="Eukaryota"/>
</dbReference>
<dbReference type="OrthoDB" id="1721884at2759"/>
<evidence type="ECO:0000259" key="7">
    <source>
        <dbReference type="SMART" id="SM01086"/>
    </source>
</evidence>
<protein>
    <submittedName>
        <fullName evidence="8">ATP-dependent Hsl protease ATP-binding subunit HslU, heat shock protein HslU</fullName>
    </submittedName>
</protein>
<evidence type="ECO:0000313" key="8">
    <source>
        <dbReference type="EMBL" id="BAM83134.1"/>
    </source>
</evidence>
<dbReference type="GO" id="GO:0016887">
    <property type="term" value="F:ATP hydrolysis activity"/>
    <property type="evidence" value="ECO:0007669"/>
    <property type="project" value="InterPro"/>
</dbReference>
<evidence type="ECO:0000256" key="3">
    <source>
        <dbReference type="ARBA" id="ARBA00022840"/>
    </source>
</evidence>
<dbReference type="Proteomes" id="UP000007014">
    <property type="component" value="Chromosome 20"/>
</dbReference>
<dbReference type="SMART" id="SM00382">
    <property type="entry name" value="AAA"/>
    <property type="match status" value="1"/>
</dbReference>
<feature type="region of interest" description="Disordered" evidence="5">
    <location>
        <begin position="75"/>
        <end position="105"/>
    </location>
</feature>
<dbReference type="GO" id="GO:0009376">
    <property type="term" value="C:HslUV protease complex"/>
    <property type="evidence" value="ECO:0007669"/>
    <property type="project" value="InterPro"/>
</dbReference>
<evidence type="ECO:0000256" key="2">
    <source>
        <dbReference type="ARBA" id="ARBA00022741"/>
    </source>
</evidence>
<dbReference type="PANTHER" id="PTHR48102">
    <property type="entry name" value="ATP-DEPENDENT CLP PROTEASE ATP-BINDING SUBUNIT CLPX-LIKE, MITOCHONDRIAL-RELATED"/>
    <property type="match status" value="1"/>
</dbReference>
<dbReference type="Pfam" id="PF00004">
    <property type="entry name" value="AAA"/>
    <property type="match status" value="1"/>
</dbReference>
<feature type="domain" description="AAA+ ATPase" evidence="6">
    <location>
        <begin position="150"/>
        <end position="437"/>
    </location>
</feature>
<dbReference type="EMBL" id="AP006502">
    <property type="protein sequence ID" value="BAM83134.1"/>
    <property type="molecule type" value="Genomic_DNA"/>
</dbReference>
<evidence type="ECO:0000259" key="6">
    <source>
        <dbReference type="SMART" id="SM00382"/>
    </source>
</evidence>
<gene>
    <name evidence="8" type="ORF">CYME_CMT122C</name>
</gene>
<dbReference type="Gramene" id="CMT122CT">
    <property type="protein sequence ID" value="CMT122CT"/>
    <property type="gene ID" value="CMT122C"/>
</dbReference>
<dbReference type="NCBIfam" id="TIGR00390">
    <property type="entry name" value="hslU"/>
    <property type="match status" value="1"/>
</dbReference>
<evidence type="ECO:0000256" key="4">
    <source>
        <dbReference type="ARBA" id="ARBA00023186"/>
    </source>
</evidence>
<keyword evidence="2" id="KW-0547">Nucleotide-binding</keyword>
<dbReference type="HOGENOM" id="CLU_033123_0_0_1"/>
<dbReference type="Pfam" id="PF10431">
    <property type="entry name" value="ClpB_D2-small"/>
    <property type="match status" value="1"/>
</dbReference>
<dbReference type="Pfam" id="PF07724">
    <property type="entry name" value="AAA_2"/>
    <property type="match status" value="1"/>
</dbReference>
<dbReference type="SMART" id="SM01086">
    <property type="entry name" value="ClpB_D2-small"/>
    <property type="match status" value="1"/>
</dbReference>
<dbReference type="GO" id="GO:0005524">
    <property type="term" value="F:ATP binding"/>
    <property type="evidence" value="ECO:0007669"/>
    <property type="project" value="UniProtKB-KW"/>
</dbReference>
<accession>M1VCC4</accession>
<comment type="similarity">
    <text evidence="1">Belongs to the ClpX chaperone family. HslU subfamily.</text>
</comment>
<dbReference type="Gene3D" id="1.10.8.60">
    <property type="match status" value="1"/>
</dbReference>
<dbReference type="InterPro" id="IPR004491">
    <property type="entry name" value="HslU"/>
</dbReference>
<dbReference type="PANTHER" id="PTHR48102:SF3">
    <property type="entry name" value="ATP-DEPENDENT PROTEASE ATPASE SUBUNIT HSLU"/>
    <property type="match status" value="1"/>
</dbReference>
<dbReference type="NCBIfam" id="NF003544">
    <property type="entry name" value="PRK05201.1"/>
    <property type="match status" value="1"/>
</dbReference>
<dbReference type="AlphaFoldDB" id="M1VCC4"/>
<reference evidence="8 9" key="1">
    <citation type="journal article" date="2004" name="Nature">
        <title>Genome sequence of the ultrasmall unicellular red alga Cyanidioschyzon merolae 10D.</title>
        <authorList>
            <person name="Matsuzaki M."/>
            <person name="Misumi O."/>
            <person name="Shin-i T."/>
            <person name="Maruyama S."/>
            <person name="Takahara M."/>
            <person name="Miyagishima S."/>
            <person name="Mori T."/>
            <person name="Nishida K."/>
            <person name="Yagisawa F."/>
            <person name="Nishida K."/>
            <person name="Yoshida Y."/>
            <person name="Nishimura Y."/>
            <person name="Nakao S."/>
            <person name="Kobayashi T."/>
            <person name="Momoyama Y."/>
            <person name="Higashiyama T."/>
            <person name="Minoda A."/>
            <person name="Sano M."/>
            <person name="Nomoto H."/>
            <person name="Oishi K."/>
            <person name="Hayashi H."/>
            <person name="Ohta F."/>
            <person name="Nishizaka S."/>
            <person name="Haga S."/>
            <person name="Miura S."/>
            <person name="Morishita T."/>
            <person name="Kabeya Y."/>
            <person name="Terasawa K."/>
            <person name="Suzuki Y."/>
            <person name="Ishii Y."/>
            <person name="Asakawa S."/>
            <person name="Takano H."/>
            <person name="Ohta N."/>
            <person name="Kuroiwa H."/>
            <person name="Tanaka K."/>
            <person name="Shimizu N."/>
            <person name="Sugano S."/>
            <person name="Sato N."/>
            <person name="Nozaki H."/>
            <person name="Ogasawara N."/>
            <person name="Kohara Y."/>
            <person name="Kuroiwa T."/>
        </authorList>
    </citation>
    <scope>NUCLEOTIDE SEQUENCE [LARGE SCALE GENOMIC DNA]</scope>
    <source>
        <strain evidence="8 9">10D</strain>
    </source>
</reference>
<dbReference type="Gene3D" id="3.40.50.300">
    <property type="entry name" value="P-loop containing nucleotide triphosphate hydrolases"/>
    <property type="match status" value="2"/>
</dbReference>
<dbReference type="KEGG" id="cme:CYME_CMT122C"/>
<keyword evidence="8" id="KW-0378">Hydrolase</keyword>
<keyword evidence="9" id="KW-1185">Reference proteome</keyword>
<dbReference type="OMA" id="YGMIKTD"/>
<dbReference type="GeneID" id="16997857"/>
<dbReference type="InterPro" id="IPR003593">
    <property type="entry name" value="AAA+_ATPase"/>
</dbReference>
<dbReference type="GO" id="GO:0051603">
    <property type="term" value="P:proteolysis involved in protein catabolic process"/>
    <property type="evidence" value="ECO:0007669"/>
    <property type="project" value="TreeGrafter"/>
</dbReference>
<keyword evidence="8" id="KW-0346">Stress response</keyword>
<dbReference type="STRING" id="280699.M1VCC4"/>
<evidence type="ECO:0000313" key="9">
    <source>
        <dbReference type="Proteomes" id="UP000007014"/>
    </source>
</evidence>
<dbReference type="GO" id="GO:0008233">
    <property type="term" value="F:peptidase activity"/>
    <property type="evidence" value="ECO:0007669"/>
    <property type="project" value="UniProtKB-KW"/>
</dbReference>
<evidence type="ECO:0000256" key="5">
    <source>
        <dbReference type="SAM" id="MobiDB-lite"/>
    </source>
</evidence>
<keyword evidence="3 8" id="KW-0067">ATP-binding</keyword>
<feature type="domain" description="Clp ATPase C-terminal" evidence="7">
    <location>
        <begin position="436"/>
        <end position="530"/>
    </location>
</feature>
<keyword evidence="4" id="KW-0143">Chaperone</keyword>
<dbReference type="InterPro" id="IPR019489">
    <property type="entry name" value="Clp_ATPase_C"/>
</dbReference>
<dbReference type="InterPro" id="IPR003959">
    <property type="entry name" value="ATPase_AAA_core"/>
</dbReference>
<dbReference type="RefSeq" id="XP_005539170.1">
    <property type="nucleotide sequence ID" value="XM_005539113.1"/>
</dbReference>
<sequence length="544" mass="60972">MRLNSRAELSSITRYIRTFTKHNGSVSRQRLWLRSVASFSQHRFSLQRPSSSTVSLTYRTSVRSVCSSGDRHTVNVDDSLSSLHQPDSVATSETPSEQPDATGALTPRAVVAELDRFIVGQTEAKRAMAIALRNRWRRHQLPPELREEVAPKNILLCGPTGVGKSEIARRLAKLVDAPFVKTEASKYTEVGFHGRDVDQIIRDLVENAISLVKQKQRKRLKNELDKLVEDRILDELTGPAARESTRESFRSLLRKGALEDREIEVEETRPLSNRPGFLQLGDASAERMTEMIRSLDRIFTVQRSGAGGNSSSKRRMKIRDARRVIEEAEAERLLSDESLTRQALQLTEQDGIVFLDEIDKICTPSHYRHGADASAEGVQRDLLPLLEGTTVSTKYGNVNTDHILFVAAGAFHQCKPSDLMAELQGRLPIRVELRGLTEADLYRILTEPENSLLKQQVALLRTEGVELEFTDAAIHEMAAIAAEVNTTVENIGARRLHTVVERIIETISFEAPEMRGQRVLIDVMNVRDALGGMLLKTDLSRFVL</sequence>
<proteinExistence type="inferred from homology"/>
<evidence type="ECO:0000256" key="1">
    <source>
        <dbReference type="ARBA" id="ARBA00009771"/>
    </source>
</evidence>
<dbReference type="InterPro" id="IPR050052">
    <property type="entry name" value="ATP-dep_Clp_protease_ClpX"/>
</dbReference>
<reference evidence="8 9" key="2">
    <citation type="journal article" date="2007" name="BMC Biol.">
        <title>A 100%-complete sequence reveals unusually simple genomic features in the hot-spring red alga Cyanidioschyzon merolae.</title>
        <authorList>
            <person name="Nozaki H."/>
            <person name="Takano H."/>
            <person name="Misumi O."/>
            <person name="Terasawa K."/>
            <person name="Matsuzaki M."/>
            <person name="Maruyama S."/>
            <person name="Nishida K."/>
            <person name="Yagisawa F."/>
            <person name="Yoshida Y."/>
            <person name="Fujiwara T."/>
            <person name="Takio S."/>
            <person name="Tamura K."/>
            <person name="Chung S.J."/>
            <person name="Nakamura S."/>
            <person name="Kuroiwa H."/>
            <person name="Tanaka K."/>
            <person name="Sato N."/>
            <person name="Kuroiwa T."/>
        </authorList>
    </citation>
    <scope>NUCLEOTIDE SEQUENCE [LARGE SCALE GENOMIC DNA]</scope>
    <source>
        <strain evidence="8 9">10D</strain>
    </source>
</reference>
<name>M1VCC4_CYAM1</name>